<evidence type="ECO:0000256" key="9">
    <source>
        <dbReference type="ARBA" id="ARBA00012523"/>
    </source>
</evidence>
<evidence type="ECO:0000313" key="20">
    <source>
        <dbReference type="EMBL" id="QSQ09604.1"/>
    </source>
</evidence>
<evidence type="ECO:0000256" key="4">
    <source>
        <dbReference type="ARBA" id="ARBA00003889"/>
    </source>
</evidence>
<gene>
    <name evidence="20" type="primary">cobP</name>
    <name evidence="20" type="ORF">H0A61_01979</name>
</gene>
<organism evidence="20 21">
    <name type="scientific">Koleobacter methoxysyntrophicus</name>
    <dbReference type="NCBI Taxonomy" id="2751313"/>
    <lineage>
        <taxon>Bacteria</taxon>
        <taxon>Bacillati</taxon>
        <taxon>Bacillota</taxon>
        <taxon>Clostridia</taxon>
        <taxon>Koleobacterales</taxon>
        <taxon>Koleobacteraceae</taxon>
        <taxon>Koleobacter</taxon>
    </lineage>
</organism>
<dbReference type="EMBL" id="CP059066">
    <property type="protein sequence ID" value="QSQ09604.1"/>
    <property type="molecule type" value="Genomic_DNA"/>
</dbReference>
<evidence type="ECO:0000256" key="6">
    <source>
        <dbReference type="ARBA" id="ARBA00005159"/>
    </source>
</evidence>
<evidence type="ECO:0000256" key="15">
    <source>
        <dbReference type="ARBA" id="ARBA00023134"/>
    </source>
</evidence>
<dbReference type="CDD" id="cd00544">
    <property type="entry name" value="CobU"/>
    <property type="match status" value="1"/>
</dbReference>
<comment type="catalytic activity">
    <reaction evidence="2">
        <text>adenosylcob(III)inamide phosphate + GTP + H(+) = adenosylcob(III)inamide-GDP + diphosphate</text>
        <dbReference type="Rhea" id="RHEA:22712"/>
        <dbReference type="ChEBI" id="CHEBI:15378"/>
        <dbReference type="ChEBI" id="CHEBI:33019"/>
        <dbReference type="ChEBI" id="CHEBI:37565"/>
        <dbReference type="ChEBI" id="CHEBI:58502"/>
        <dbReference type="ChEBI" id="CHEBI:60487"/>
        <dbReference type="EC" id="2.7.7.62"/>
    </reaction>
</comment>
<keyword evidence="10" id="KW-0169">Cobalamin biosynthesis</keyword>
<comment type="function">
    <text evidence="4">Catalyzes ATP-dependent phosphorylation of adenosylcobinamide and addition of GMP to adenosylcobinamide phosphate.</text>
</comment>
<dbReference type="GO" id="GO:0009236">
    <property type="term" value="P:cobalamin biosynthetic process"/>
    <property type="evidence" value="ECO:0007669"/>
    <property type="project" value="UniProtKB-UniPathway"/>
</dbReference>
<dbReference type="AlphaFoldDB" id="A0A8A0RNZ0"/>
<feature type="binding site" evidence="19">
    <location>
        <begin position="53"/>
        <end position="56"/>
    </location>
    <ligand>
        <name>GTP</name>
        <dbReference type="ChEBI" id="CHEBI:37565"/>
    </ligand>
</feature>
<comment type="catalytic activity">
    <reaction evidence="3">
        <text>adenosylcob(III)inamide + GTP = adenosylcob(III)inamide phosphate + GDP + H(+)</text>
        <dbReference type="Rhea" id="RHEA:15765"/>
        <dbReference type="ChEBI" id="CHEBI:2480"/>
        <dbReference type="ChEBI" id="CHEBI:15378"/>
        <dbReference type="ChEBI" id="CHEBI:37565"/>
        <dbReference type="ChEBI" id="CHEBI:58189"/>
        <dbReference type="ChEBI" id="CHEBI:58502"/>
        <dbReference type="EC" id="2.7.1.156"/>
    </reaction>
</comment>
<dbReference type="GO" id="GO:0043752">
    <property type="term" value="F:adenosylcobinamide kinase activity"/>
    <property type="evidence" value="ECO:0007669"/>
    <property type="project" value="UniProtKB-EC"/>
</dbReference>
<evidence type="ECO:0000256" key="16">
    <source>
        <dbReference type="ARBA" id="ARBA00029570"/>
    </source>
</evidence>
<name>A0A8A0RNZ0_9FIRM</name>
<comment type="catalytic activity">
    <reaction evidence="1">
        <text>adenosylcob(III)inamide + ATP = adenosylcob(III)inamide phosphate + ADP + H(+)</text>
        <dbReference type="Rhea" id="RHEA:15769"/>
        <dbReference type="ChEBI" id="CHEBI:2480"/>
        <dbReference type="ChEBI" id="CHEBI:15378"/>
        <dbReference type="ChEBI" id="CHEBI:30616"/>
        <dbReference type="ChEBI" id="CHEBI:58502"/>
        <dbReference type="ChEBI" id="CHEBI:456216"/>
        <dbReference type="EC" id="2.7.1.156"/>
    </reaction>
</comment>
<dbReference type="EC" id="2.7.1.156" evidence="8"/>
<dbReference type="PIRSF" id="PIRSF006135">
    <property type="entry name" value="CobU"/>
    <property type="match status" value="1"/>
</dbReference>
<evidence type="ECO:0000313" key="21">
    <source>
        <dbReference type="Proteomes" id="UP000662904"/>
    </source>
</evidence>
<evidence type="ECO:0000256" key="5">
    <source>
        <dbReference type="ARBA" id="ARBA00004692"/>
    </source>
</evidence>
<feature type="binding site" evidence="19">
    <location>
        <position position="64"/>
    </location>
    <ligand>
        <name>GTP</name>
        <dbReference type="ChEBI" id="CHEBI:37565"/>
    </ligand>
</feature>
<sequence length="184" mass="20843">MDKGKLYFITGGARSGKSTFAEKLAASFQKKVLYIATCEPCDEEMVKRVKLHRERRPLSWETIEEPYDVETVISTYGNRYGTILIDCLTLFVTNHLLKTNPIDDYSSEDDREKEVLQHVENMAKWLLAVDAHGIIVSNEVGMGLVPDNPLGRFYRDVLGKANQIAASMAHEVYFMVSGIPLRIK</sequence>
<dbReference type="InterPro" id="IPR027417">
    <property type="entry name" value="P-loop_NTPase"/>
</dbReference>
<evidence type="ECO:0000256" key="19">
    <source>
        <dbReference type="PIRSR" id="PIRSR006135-2"/>
    </source>
</evidence>
<evidence type="ECO:0000256" key="17">
    <source>
        <dbReference type="ARBA" id="ARBA00030571"/>
    </source>
</evidence>
<evidence type="ECO:0000256" key="14">
    <source>
        <dbReference type="ARBA" id="ARBA00022840"/>
    </source>
</evidence>
<reference evidence="20" key="1">
    <citation type="submission" date="2020-07" db="EMBL/GenBank/DDBJ databases">
        <title>Koleobacter methoxysyntrophicus gen. nov., sp. nov., a novel anaerobic bacterium isolated from deep subsurface oil field and proposal of Koleobacterales ord. nov. in the phylum Firmicutes.</title>
        <authorList>
            <person name="Sakamoto S."/>
            <person name="Tamaki H."/>
        </authorList>
    </citation>
    <scope>NUCLEOTIDE SEQUENCE</scope>
    <source>
        <strain evidence="20">NRmbB1</strain>
    </source>
</reference>
<evidence type="ECO:0000256" key="2">
    <source>
        <dbReference type="ARBA" id="ARBA00000711"/>
    </source>
</evidence>
<comment type="similarity">
    <text evidence="7">Belongs to the CobU/CobP family.</text>
</comment>
<dbReference type="KEGG" id="kme:H0A61_01979"/>
<evidence type="ECO:0000256" key="8">
    <source>
        <dbReference type="ARBA" id="ARBA00012016"/>
    </source>
</evidence>
<dbReference type="InterPro" id="IPR003203">
    <property type="entry name" value="CobU/CobP"/>
</dbReference>
<dbReference type="GO" id="GO:0005525">
    <property type="term" value="F:GTP binding"/>
    <property type="evidence" value="ECO:0007669"/>
    <property type="project" value="UniProtKB-KW"/>
</dbReference>
<dbReference type="Proteomes" id="UP000662904">
    <property type="component" value="Chromosome"/>
</dbReference>
<dbReference type="RefSeq" id="WP_206706955.1">
    <property type="nucleotide sequence ID" value="NZ_CP059066.1"/>
</dbReference>
<accession>A0A8A0RNZ0</accession>
<dbReference type="EC" id="2.7.7.62" evidence="9"/>
<dbReference type="NCBIfam" id="NF004469">
    <property type="entry name" value="PRK05800.1"/>
    <property type="match status" value="1"/>
</dbReference>
<evidence type="ECO:0000256" key="13">
    <source>
        <dbReference type="ARBA" id="ARBA00022777"/>
    </source>
</evidence>
<dbReference type="Gene3D" id="3.40.50.300">
    <property type="entry name" value="P-loop containing nucleotide triphosphate hydrolases"/>
    <property type="match status" value="1"/>
</dbReference>
<comment type="pathway">
    <text evidence="6">Cofactor biosynthesis; adenosylcobalamin biosynthesis; adenosylcobalamin from cob(II)yrinate a,c-diamide: step 5/7.</text>
</comment>
<feature type="active site" description="GMP-histidine intermediate" evidence="18">
    <location>
        <position position="52"/>
    </location>
</feature>
<evidence type="ECO:0000256" key="10">
    <source>
        <dbReference type="ARBA" id="ARBA00022573"/>
    </source>
</evidence>
<dbReference type="PANTHER" id="PTHR34848:SF1">
    <property type="entry name" value="BIFUNCTIONAL ADENOSYLCOBALAMIN BIOSYNTHESIS PROTEIN COBU"/>
    <property type="match status" value="1"/>
</dbReference>
<keyword evidence="15 19" id="KW-0342">GTP-binding</keyword>
<proteinExistence type="inferred from homology"/>
<evidence type="ECO:0000256" key="3">
    <source>
        <dbReference type="ARBA" id="ARBA00001522"/>
    </source>
</evidence>
<keyword evidence="11 20" id="KW-0808">Transferase</keyword>
<keyword evidence="12 19" id="KW-0547">Nucleotide-binding</keyword>
<evidence type="ECO:0000256" key="11">
    <source>
        <dbReference type="ARBA" id="ARBA00022679"/>
    </source>
</evidence>
<feature type="binding site" evidence="19">
    <location>
        <begin position="11"/>
        <end position="18"/>
    </location>
    <ligand>
        <name>GTP</name>
        <dbReference type="ChEBI" id="CHEBI:37565"/>
    </ligand>
</feature>
<dbReference type="GO" id="GO:0008820">
    <property type="term" value="F:cobinamide phosphate guanylyltransferase activity"/>
    <property type="evidence" value="ECO:0007669"/>
    <property type="project" value="UniProtKB-EC"/>
</dbReference>
<dbReference type="GO" id="GO:0005524">
    <property type="term" value="F:ATP binding"/>
    <property type="evidence" value="ECO:0007669"/>
    <property type="project" value="UniProtKB-KW"/>
</dbReference>
<dbReference type="UniPathway" id="UPA00148">
    <property type="reaction ID" value="UER00236"/>
</dbReference>
<dbReference type="SUPFAM" id="SSF52540">
    <property type="entry name" value="P-loop containing nucleoside triphosphate hydrolases"/>
    <property type="match status" value="1"/>
</dbReference>
<evidence type="ECO:0000256" key="12">
    <source>
        <dbReference type="ARBA" id="ARBA00022741"/>
    </source>
</evidence>
<comment type="pathway">
    <text evidence="5">Cofactor biosynthesis; adenosylcobalamin biosynthesis; adenosylcobalamin from cob(II)yrinate a,c-diamide: step 6/7.</text>
</comment>
<dbReference type="PANTHER" id="PTHR34848">
    <property type="match status" value="1"/>
</dbReference>
<evidence type="ECO:0000256" key="18">
    <source>
        <dbReference type="PIRSR" id="PIRSR006135-1"/>
    </source>
</evidence>
<keyword evidence="13" id="KW-0418">Kinase</keyword>
<keyword evidence="21" id="KW-1185">Reference proteome</keyword>
<evidence type="ECO:0000256" key="7">
    <source>
        <dbReference type="ARBA" id="ARBA00007490"/>
    </source>
</evidence>
<keyword evidence="14" id="KW-0067">ATP-binding</keyword>
<dbReference type="Pfam" id="PF02283">
    <property type="entry name" value="CobU"/>
    <property type="match status" value="1"/>
</dbReference>
<protein>
    <recommendedName>
        <fullName evidence="16">Adenosylcobinamide kinase</fullName>
        <ecNumber evidence="8">2.7.1.156</ecNumber>
        <ecNumber evidence="9">2.7.7.62</ecNumber>
    </recommendedName>
    <alternativeName>
        <fullName evidence="17">Adenosylcobinamide-phosphate guanylyltransferase</fullName>
    </alternativeName>
</protein>
<feature type="binding site" evidence="19">
    <location>
        <position position="86"/>
    </location>
    <ligand>
        <name>GTP</name>
        <dbReference type="ChEBI" id="CHEBI:37565"/>
    </ligand>
</feature>
<evidence type="ECO:0000256" key="1">
    <source>
        <dbReference type="ARBA" id="ARBA00000312"/>
    </source>
</evidence>